<dbReference type="EnsemblProtists" id="EOD32646">
    <property type="protein sequence ID" value="EOD32646"/>
    <property type="gene ID" value="EMIHUDRAFT_230637"/>
</dbReference>
<name>A0A0D3KA61_EMIH1</name>
<dbReference type="PANTHER" id="PTHR43042">
    <property type="entry name" value="SAM-DEPENDENT METHYLTRANSFERASE"/>
    <property type="match status" value="1"/>
</dbReference>
<dbReference type="InterPro" id="IPR019614">
    <property type="entry name" value="SAM-dep_methyl-trfase"/>
</dbReference>
<accession>A0A0D3KA61</accession>
<dbReference type="Pfam" id="PF10672">
    <property type="entry name" value="Methyltrans_SAM"/>
    <property type="match status" value="1"/>
</dbReference>
<dbReference type="GO" id="GO:0032259">
    <property type="term" value="P:methylation"/>
    <property type="evidence" value="ECO:0007669"/>
    <property type="project" value="UniProtKB-KW"/>
</dbReference>
<evidence type="ECO:0000256" key="1">
    <source>
        <dbReference type="ARBA" id="ARBA00022603"/>
    </source>
</evidence>
<protein>
    <recommendedName>
        <fullName evidence="4">S-adenosylmethionine-dependent methyltransferase domain-containing protein</fullName>
    </recommendedName>
</protein>
<organism evidence="5 6">
    <name type="scientific">Emiliania huxleyi (strain CCMP1516)</name>
    <dbReference type="NCBI Taxonomy" id="280463"/>
    <lineage>
        <taxon>Eukaryota</taxon>
        <taxon>Haptista</taxon>
        <taxon>Haptophyta</taxon>
        <taxon>Prymnesiophyceae</taxon>
        <taxon>Isochrysidales</taxon>
        <taxon>Noelaerhabdaceae</taxon>
        <taxon>Emiliania</taxon>
    </lineage>
</organism>
<sequence>MLVQCRSYRLLDSGGASRLESFGDLVVRRPCPSALWQPGLPASRWDSADLVLQPEADGAWEGARANQLGEQWYMASEAGFSLGLWPGQNGQVGAFPEQGTNWRWLRSACEASPRRIRVLNLFGYTGGSSLACLASRNADVTHLDGARAAVSRARSNAELSGLSGEPVDDALTYVRRAARRGERYDGIVLDPPAFGRGLLAEVLSDDPSFVLLSAHDPRRASPACRWPVAALDGQLREITRGASAVRGRCERGEMLLRARGGGRDLHMGVYSRWAAGTV</sequence>
<dbReference type="GeneID" id="17277919"/>
<keyword evidence="1" id="KW-0489">Methyltransferase</keyword>
<feature type="domain" description="S-adenosylmethionine-dependent methyltransferase" evidence="4">
    <location>
        <begin position="57"/>
        <end position="199"/>
    </location>
</feature>
<dbReference type="Gene3D" id="2.60.40.1180">
    <property type="entry name" value="Golgi alpha-mannosidase II"/>
    <property type="match status" value="1"/>
</dbReference>
<dbReference type="PANTHER" id="PTHR43042:SF2">
    <property type="entry name" value="SAM-DEPENDENT METHYLTRANSFERASE"/>
    <property type="match status" value="1"/>
</dbReference>
<evidence type="ECO:0000313" key="5">
    <source>
        <dbReference type="EnsemblProtists" id="EOD32646"/>
    </source>
</evidence>
<dbReference type="PaxDb" id="2903-EOD32646"/>
<dbReference type="SUPFAM" id="SSF53335">
    <property type="entry name" value="S-adenosyl-L-methionine-dependent methyltransferases"/>
    <property type="match status" value="1"/>
</dbReference>
<reference evidence="5" key="2">
    <citation type="submission" date="2024-10" db="UniProtKB">
        <authorList>
            <consortium name="EnsemblProtists"/>
        </authorList>
    </citation>
    <scope>IDENTIFICATION</scope>
</reference>
<proteinExistence type="predicted"/>
<keyword evidence="6" id="KW-1185">Reference proteome</keyword>
<dbReference type="InterPro" id="IPR013780">
    <property type="entry name" value="Glyco_hydro_b"/>
</dbReference>
<evidence type="ECO:0000256" key="3">
    <source>
        <dbReference type="ARBA" id="ARBA00022691"/>
    </source>
</evidence>
<reference evidence="6" key="1">
    <citation type="journal article" date="2013" name="Nature">
        <title>Pan genome of the phytoplankton Emiliania underpins its global distribution.</title>
        <authorList>
            <person name="Read B.A."/>
            <person name="Kegel J."/>
            <person name="Klute M.J."/>
            <person name="Kuo A."/>
            <person name="Lefebvre S.C."/>
            <person name="Maumus F."/>
            <person name="Mayer C."/>
            <person name="Miller J."/>
            <person name="Monier A."/>
            <person name="Salamov A."/>
            <person name="Young J."/>
            <person name="Aguilar M."/>
            <person name="Claverie J.M."/>
            <person name="Frickenhaus S."/>
            <person name="Gonzalez K."/>
            <person name="Herman E.K."/>
            <person name="Lin Y.C."/>
            <person name="Napier J."/>
            <person name="Ogata H."/>
            <person name="Sarno A.F."/>
            <person name="Shmutz J."/>
            <person name="Schroeder D."/>
            <person name="de Vargas C."/>
            <person name="Verret F."/>
            <person name="von Dassow P."/>
            <person name="Valentin K."/>
            <person name="Van de Peer Y."/>
            <person name="Wheeler G."/>
            <person name="Dacks J.B."/>
            <person name="Delwiche C.F."/>
            <person name="Dyhrman S.T."/>
            <person name="Glockner G."/>
            <person name="John U."/>
            <person name="Richards T."/>
            <person name="Worden A.Z."/>
            <person name="Zhang X."/>
            <person name="Grigoriev I.V."/>
            <person name="Allen A.E."/>
            <person name="Bidle K."/>
            <person name="Borodovsky M."/>
            <person name="Bowler C."/>
            <person name="Brownlee C."/>
            <person name="Cock J.M."/>
            <person name="Elias M."/>
            <person name="Gladyshev V.N."/>
            <person name="Groth M."/>
            <person name="Guda C."/>
            <person name="Hadaegh A."/>
            <person name="Iglesias-Rodriguez M.D."/>
            <person name="Jenkins J."/>
            <person name="Jones B.M."/>
            <person name="Lawson T."/>
            <person name="Leese F."/>
            <person name="Lindquist E."/>
            <person name="Lobanov A."/>
            <person name="Lomsadze A."/>
            <person name="Malik S.B."/>
            <person name="Marsh M.E."/>
            <person name="Mackinder L."/>
            <person name="Mock T."/>
            <person name="Mueller-Roeber B."/>
            <person name="Pagarete A."/>
            <person name="Parker M."/>
            <person name="Probert I."/>
            <person name="Quesneville H."/>
            <person name="Raines C."/>
            <person name="Rensing S.A."/>
            <person name="Riano-Pachon D.M."/>
            <person name="Richier S."/>
            <person name="Rokitta S."/>
            <person name="Shiraiwa Y."/>
            <person name="Soanes D.M."/>
            <person name="van der Giezen M."/>
            <person name="Wahlund T.M."/>
            <person name="Williams B."/>
            <person name="Wilson W."/>
            <person name="Wolfe G."/>
            <person name="Wurch L.L."/>
        </authorList>
    </citation>
    <scope>NUCLEOTIDE SEQUENCE</scope>
</reference>
<keyword evidence="3" id="KW-0949">S-adenosyl-L-methionine</keyword>
<dbReference type="GO" id="GO:0008168">
    <property type="term" value="F:methyltransferase activity"/>
    <property type="evidence" value="ECO:0007669"/>
    <property type="project" value="UniProtKB-KW"/>
</dbReference>
<dbReference type="HOGENOM" id="CLU_051804_1_0_1"/>
<dbReference type="Proteomes" id="UP000013827">
    <property type="component" value="Unassembled WGS sequence"/>
</dbReference>
<dbReference type="InterPro" id="IPR029063">
    <property type="entry name" value="SAM-dependent_MTases_sf"/>
</dbReference>
<dbReference type="KEGG" id="ehx:EMIHUDRAFT_230637"/>
<dbReference type="Gene3D" id="3.40.50.150">
    <property type="entry name" value="Vaccinia Virus protein VP39"/>
    <property type="match status" value="1"/>
</dbReference>
<evidence type="ECO:0000256" key="2">
    <source>
        <dbReference type="ARBA" id="ARBA00022679"/>
    </source>
</evidence>
<keyword evidence="2" id="KW-0808">Transferase</keyword>
<evidence type="ECO:0000259" key="4">
    <source>
        <dbReference type="Pfam" id="PF10672"/>
    </source>
</evidence>
<dbReference type="AlphaFoldDB" id="A0A0D3KA61"/>
<dbReference type="RefSeq" id="XP_005785075.1">
    <property type="nucleotide sequence ID" value="XM_005785018.1"/>
</dbReference>
<evidence type="ECO:0000313" key="6">
    <source>
        <dbReference type="Proteomes" id="UP000013827"/>
    </source>
</evidence>